<evidence type="ECO:0000256" key="5">
    <source>
        <dbReference type="ARBA" id="ARBA00023163"/>
    </source>
</evidence>
<dbReference type="PRINTS" id="PR00039">
    <property type="entry name" value="HTHLYSR"/>
</dbReference>
<comment type="similarity">
    <text evidence="1">Belongs to the LysR transcriptional regulatory family.</text>
</comment>
<dbReference type="SUPFAM" id="SSF46785">
    <property type="entry name" value="Winged helix' DNA-binding domain"/>
    <property type="match status" value="1"/>
</dbReference>
<organism evidence="7 8">
    <name type="scientific">Chimaeribacter coloradensis</name>
    <dbReference type="NCBI Taxonomy" id="2060068"/>
    <lineage>
        <taxon>Bacteria</taxon>
        <taxon>Pseudomonadati</taxon>
        <taxon>Pseudomonadota</taxon>
        <taxon>Gammaproteobacteria</taxon>
        <taxon>Enterobacterales</taxon>
        <taxon>Yersiniaceae</taxon>
        <taxon>Chimaeribacter</taxon>
    </lineage>
</organism>
<evidence type="ECO:0000256" key="1">
    <source>
        <dbReference type="ARBA" id="ARBA00009437"/>
    </source>
</evidence>
<dbReference type="PROSITE" id="PS50931">
    <property type="entry name" value="HTH_LYSR"/>
    <property type="match status" value="1"/>
</dbReference>
<dbReference type="InterPro" id="IPR005119">
    <property type="entry name" value="LysR_subst-bd"/>
</dbReference>
<dbReference type="Gene3D" id="1.10.10.10">
    <property type="entry name" value="Winged helix-like DNA-binding domain superfamily/Winged helix DNA-binding domain"/>
    <property type="match status" value="1"/>
</dbReference>
<dbReference type="EMBL" id="PJZH01000012">
    <property type="protein sequence ID" value="PLR34136.1"/>
    <property type="molecule type" value="Genomic_DNA"/>
</dbReference>
<dbReference type="PANTHER" id="PTHR30346:SF17">
    <property type="entry name" value="LYSR FAMILY TRANSCRIPTIONAL REGULATOR"/>
    <property type="match status" value="1"/>
</dbReference>
<evidence type="ECO:0000313" key="8">
    <source>
        <dbReference type="Proteomes" id="UP000234503"/>
    </source>
</evidence>
<keyword evidence="2" id="KW-0678">Repressor</keyword>
<dbReference type="Pfam" id="PF03466">
    <property type="entry name" value="LysR_substrate"/>
    <property type="match status" value="1"/>
</dbReference>
<dbReference type="FunFam" id="1.10.10.10:FF:000001">
    <property type="entry name" value="LysR family transcriptional regulator"/>
    <property type="match status" value="1"/>
</dbReference>
<keyword evidence="3" id="KW-0805">Transcription regulation</keyword>
<name>A0A2N5E1B8_9GAMM</name>
<evidence type="ECO:0000256" key="2">
    <source>
        <dbReference type="ARBA" id="ARBA00022491"/>
    </source>
</evidence>
<proteinExistence type="inferred from homology"/>
<dbReference type="InterPro" id="IPR000847">
    <property type="entry name" value="LysR_HTH_N"/>
</dbReference>
<dbReference type="GO" id="GO:0032993">
    <property type="term" value="C:protein-DNA complex"/>
    <property type="evidence" value="ECO:0007669"/>
    <property type="project" value="TreeGrafter"/>
</dbReference>
<feature type="domain" description="HTH lysR-type" evidence="6">
    <location>
        <begin position="3"/>
        <end position="60"/>
    </location>
</feature>
<dbReference type="PANTHER" id="PTHR30346">
    <property type="entry name" value="TRANSCRIPTIONAL DUAL REGULATOR HCAR-RELATED"/>
    <property type="match status" value="1"/>
</dbReference>
<gene>
    <name evidence="7" type="ORF">CYR32_12710</name>
</gene>
<dbReference type="InterPro" id="IPR036390">
    <property type="entry name" value="WH_DNA-bd_sf"/>
</dbReference>
<keyword evidence="4" id="KW-0238">DNA-binding</keyword>
<dbReference type="InterPro" id="IPR036388">
    <property type="entry name" value="WH-like_DNA-bd_sf"/>
</dbReference>
<dbReference type="CDD" id="cd08414">
    <property type="entry name" value="PBP2_LTTR_aromatics_like"/>
    <property type="match status" value="1"/>
</dbReference>
<dbReference type="RefSeq" id="WP_101825026.1">
    <property type="nucleotide sequence ID" value="NZ_PJZH01000012.1"/>
</dbReference>
<dbReference type="SUPFAM" id="SSF53850">
    <property type="entry name" value="Periplasmic binding protein-like II"/>
    <property type="match status" value="1"/>
</dbReference>
<comment type="caution">
    <text evidence="7">The sequence shown here is derived from an EMBL/GenBank/DDBJ whole genome shotgun (WGS) entry which is preliminary data.</text>
</comment>
<evidence type="ECO:0000256" key="3">
    <source>
        <dbReference type="ARBA" id="ARBA00023015"/>
    </source>
</evidence>
<evidence type="ECO:0000256" key="4">
    <source>
        <dbReference type="ARBA" id="ARBA00023125"/>
    </source>
</evidence>
<reference evidence="7 8" key="1">
    <citation type="submission" date="2017-12" db="EMBL/GenBank/DDBJ databases">
        <title>Characterization of six clinical isolates of Enterochimera gen. nov., a novel genus of the Yersiniaciae family and the three species Enterochimera arupensis sp. nov., Enterochimera coloradensis sp. nov, and Enterochimera californica sp. nov.</title>
        <authorList>
            <person name="Rossi A."/>
            <person name="Fisher M."/>
        </authorList>
    </citation>
    <scope>NUCLEOTIDE SEQUENCE [LARGE SCALE GENOMIC DNA]</scope>
    <source>
        <strain evidence="8">2016-Iso4</strain>
    </source>
</reference>
<keyword evidence="8" id="KW-1185">Reference proteome</keyword>
<dbReference type="AlphaFoldDB" id="A0A2N5E1B8"/>
<dbReference type="GO" id="GO:0003700">
    <property type="term" value="F:DNA-binding transcription factor activity"/>
    <property type="evidence" value="ECO:0007669"/>
    <property type="project" value="InterPro"/>
</dbReference>
<keyword evidence="5" id="KW-0804">Transcription</keyword>
<dbReference type="OrthoDB" id="5289754at2"/>
<sequence length="311" mass="34181">MNIELRHLRYFIAVAEELHFGRAAERLSISQPPLSLQIQTLEQQIGARLLARTNRSVTLTQAGEQFLRHAYQILAQVNDAAEQAARIHRGEVGELTIGFTSSSPFIGSISRSLRRFRQIHPHVHIQMEELNTKQQIGPLLEGKLDLGVMRNTVLPEALHYQLMLREPLVAVLPEDHPLAVGNPAQLAVQALADQPFVFFSRLVGTALYDEILDLLAAAGIRPYITQEVGEAMTIIGLVSSGLGVSILPASFMRLRISGVRYVPLDDPHFATQVWLVSHRHRPLTAPAQALLGLLLEDRGLAAPGQAPQGAG</sequence>
<dbReference type="Pfam" id="PF00126">
    <property type="entry name" value="HTH_1"/>
    <property type="match status" value="1"/>
</dbReference>
<dbReference type="Gene3D" id="3.40.190.10">
    <property type="entry name" value="Periplasmic binding protein-like II"/>
    <property type="match status" value="2"/>
</dbReference>
<evidence type="ECO:0000259" key="6">
    <source>
        <dbReference type="PROSITE" id="PS50931"/>
    </source>
</evidence>
<evidence type="ECO:0000313" key="7">
    <source>
        <dbReference type="EMBL" id="PLR34136.1"/>
    </source>
</evidence>
<dbReference type="GO" id="GO:0003677">
    <property type="term" value="F:DNA binding"/>
    <property type="evidence" value="ECO:0007669"/>
    <property type="project" value="UniProtKB-KW"/>
</dbReference>
<accession>A0A2N5E1B8</accession>
<protein>
    <submittedName>
        <fullName evidence="7">LysR family transcriptional regulator</fullName>
    </submittedName>
</protein>
<dbReference type="Proteomes" id="UP000234503">
    <property type="component" value="Unassembled WGS sequence"/>
</dbReference>